<dbReference type="AlphaFoldDB" id="A0A1B8H2C7"/>
<comment type="caution">
    <text evidence="1">The sequence shown here is derived from an EMBL/GenBank/DDBJ whole genome shotgun (WGS) entry which is preliminary data.</text>
</comment>
<evidence type="ECO:0000313" key="2">
    <source>
        <dbReference type="Proteomes" id="UP000092377"/>
    </source>
</evidence>
<name>A0A1B8H2C7_9GAMM</name>
<evidence type="ECO:0000313" key="1">
    <source>
        <dbReference type="EMBL" id="OBU03234.1"/>
    </source>
</evidence>
<organism evidence="1 2">
    <name type="scientific">Morganella psychrotolerans</name>
    <dbReference type="NCBI Taxonomy" id="368603"/>
    <lineage>
        <taxon>Bacteria</taxon>
        <taxon>Pseudomonadati</taxon>
        <taxon>Pseudomonadota</taxon>
        <taxon>Gammaproteobacteria</taxon>
        <taxon>Enterobacterales</taxon>
        <taxon>Morganellaceae</taxon>
        <taxon>Morganella</taxon>
    </lineage>
</organism>
<dbReference type="EMBL" id="LZEY01000059">
    <property type="protein sequence ID" value="OBU03234.1"/>
    <property type="molecule type" value="Genomic_DNA"/>
</dbReference>
<reference evidence="2" key="1">
    <citation type="submission" date="2016-06" db="EMBL/GenBank/DDBJ databases">
        <authorList>
            <person name="Butler K."/>
        </authorList>
    </citation>
    <scope>NUCLEOTIDE SEQUENCE [LARGE SCALE GENOMIC DNA]</scope>
    <source>
        <strain evidence="2">GCSL-Mp20</strain>
    </source>
</reference>
<proteinExistence type="predicted"/>
<accession>A0A1B8H2C7</accession>
<protein>
    <submittedName>
        <fullName evidence="1">Uncharacterized protein</fullName>
    </submittedName>
</protein>
<dbReference type="Proteomes" id="UP000092377">
    <property type="component" value="Unassembled WGS sequence"/>
</dbReference>
<sequence length="59" mass="6621">MLTPGDITGNAALYGVYYGHLIYRQQRKIETVVSFMDGIGIYGIRSGLQWQGVIRADEK</sequence>
<gene>
    <name evidence="1" type="ORF">AYY18_11325</name>
</gene>
<keyword evidence="2" id="KW-1185">Reference proteome</keyword>